<gene>
    <name evidence="1" type="ORF">LSINAPIS_LOCUS6347</name>
</gene>
<sequence>MFLPQCKEEGENSTAELFKNINEKFKRDINIKLEKNDVNKLNRLGKPKAGTNPRPVLCSHLSEWKKKEILKSKKNLNGIYVSEDHSKEVLGKRKALQPQLLEERKKGNIAYLKYDKIIIKEPNTNNDKSKRIGQLIKR</sequence>
<evidence type="ECO:0000313" key="2">
    <source>
        <dbReference type="Proteomes" id="UP000324832"/>
    </source>
</evidence>
<name>A0A5E4Q827_9NEOP</name>
<keyword evidence="2" id="KW-1185">Reference proteome</keyword>
<evidence type="ECO:0000313" key="1">
    <source>
        <dbReference type="EMBL" id="VVC94377.1"/>
    </source>
</evidence>
<organism evidence="1 2">
    <name type="scientific">Leptidea sinapis</name>
    <dbReference type="NCBI Taxonomy" id="189913"/>
    <lineage>
        <taxon>Eukaryota</taxon>
        <taxon>Metazoa</taxon>
        <taxon>Ecdysozoa</taxon>
        <taxon>Arthropoda</taxon>
        <taxon>Hexapoda</taxon>
        <taxon>Insecta</taxon>
        <taxon>Pterygota</taxon>
        <taxon>Neoptera</taxon>
        <taxon>Endopterygota</taxon>
        <taxon>Lepidoptera</taxon>
        <taxon>Glossata</taxon>
        <taxon>Ditrysia</taxon>
        <taxon>Papilionoidea</taxon>
        <taxon>Pieridae</taxon>
        <taxon>Dismorphiinae</taxon>
        <taxon>Leptidea</taxon>
    </lineage>
</organism>
<proteinExistence type="predicted"/>
<dbReference type="AlphaFoldDB" id="A0A5E4Q827"/>
<accession>A0A5E4Q827</accession>
<dbReference type="EMBL" id="FZQP02001981">
    <property type="protein sequence ID" value="VVC94377.1"/>
    <property type="molecule type" value="Genomic_DNA"/>
</dbReference>
<reference evidence="1 2" key="1">
    <citation type="submission" date="2017-07" db="EMBL/GenBank/DDBJ databases">
        <authorList>
            <person name="Talla V."/>
            <person name="Backstrom N."/>
        </authorList>
    </citation>
    <scope>NUCLEOTIDE SEQUENCE [LARGE SCALE GENOMIC DNA]</scope>
</reference>
<dbReference type="Proteomes" id="UP000324832">
    <property type="component" value="Unassembled WGS sequence"/>
</dbReference>
<protein>
    <submittedName>
        <fullName evidence="1">Uncharacterized protein</fullName>
    </submittedName>
</protein>